<protein>
    <submittedName>
        <fullName evidence="2">Uncharacterized protein</fullName>
    </submittedName>
</protein>
<evidence type="ECO:0000313" key="3">
    <source>
        <dbReference type="Proteomes" id="UP000299102"/>
    </source>
</evidence>
<dbReference type="AlphaFoldDB" id="A0A4C1USH2"/>
<gene>
    <name evidence="2" type="ORF">EVAR_83877_1</name>
</gene>
<evidence type="ECO:0000313" key="2">
    <source>
        <dbReference type="EMBL" id="GBP28977.1"/>
    </source>
</evidence>
<sequence length="71" mass="8196">MDVRVSWGTPPSPRRACHPFNPLSRGASPAALQSRCRQPESNRIRQYSRCRFSLLVFRREAVARCLYPAHQ</sequence>
<dbReference type="Proteomes" id="UP000299102">
    <property type="component" value="Unassembled WGS sequence"/>
</dbReference>
<proteinExistence type="predicted"/>
<reference evidence="2 3" key="1">
    <citation type="journal article" date="2019" name="Commun. Biol.">
        <title>The bagworm genome reveals a unique fibroin gene that provides high tensile strength.</title>
        <authorList>
            <person name="Kono N."/>
            <person name="Nakamura H."/>
            <person name="Ohtoshi R."/>
            <person name="Tomita M."/>
            <person name="Numata K."/>
            <person name="Arakawa K."/>
        </authorList>
    </citation>
    <scope>NUCLEOTIDE SEQUENCE [LARGE SCALE GENOMIC DNA]</scope>
</reference>
<organism evidence="2 3">
    <name type="scientific">Eumeta variegata</name>
    <name type="common">Bagworm moth</name>
    <name type="synonym">Eumeta japonica</name>
    <dbReference type="NCBI Taxonomy" id="151549"/>
    <lineage>
        <taxon>Eukaryota</taxon>
        <taxon>Metazoa</taxon>
        <taxon>Ecdysozoa</taxon>
        <taxon>Arthropoda</taxon>
        <taxon>Hexapoda</taxon>
        <taxon>Insecta</taxon>
        <taxon>Pterygota</taxon>
        <taxon>Neoptera</taxon>
        <taxon>Endopterygota</taxon>
        <taxon>Lepidoptera</taxon>
        <taxon>Glossata</taxon>
        <taxon>Ditrysia</taxon>
        <taxon>Tineoidea</taxon>
        <taxon>Psychidae</taxon>
        <taxon>Oiketicinae</taxon>
        <taxon>Eumeta</taxon>
    </lineage>
</organism>
<keyword evidence="3" id="KW-1185">Reference proteome</keyword>
<accession>A0A4C1USH2</accession>
<name>A0A4C1USH2_EUMVA</name>
<feature type="region of interest" description="Disordered" evidence="1">
    <location>
        <begin position="1"/>
        <end position="37"/>
    </location>
</feature>
<comment type="caution">
    <text evidence="2">The sequence shown here is derived from an EMBL/GenBank/DDBJ whole genome shotgun (WGS) entry which is preliminary data.</text>
</comment>
<evidence type="ECO:0000256" key="1">
    <source>
        <dbReference type="SAM" id="MobiDB-lite"/>
    </source>
</evidence>
<dbReference type="EMBL" id="BGZK01000214">
    <property type="protein sequence ID" value="GBP28977.1"/>
    <property type="molecule type" value="Genomic_DNA"/>
</dbReference>